<organism evidence="1 2">
    <name type="scientific">Avena sativa</name>
    <name type="common">Oat</name>
    <dbReference type="NCBI Taxonomy" id="4498"/>
    <lineage>
        <taxon>Eukaryota</taxon>
        <taxon>Viridiplantae</taxon>
        <taxon>Streptophyta</taxon>
        <taxon>Embryophyta</taxon>
        <taxon>Tracheophyta</taxon>
        <taxon>Spermatophyta</taxon>
        <taxon>Magnoliopsida</taxon>
        <taxon>Liliopsida</taxon>
        <taxon>Poales</taxon>
        <taxon>Poaceae</taxon>
        <taxon>BOP clade</taxon>
        <taxon>Pooideae</taxon>
        <taxon>Poodae</taxon>
        <taxon>Poeae</taxon>
        <taxon>Poeae Chloroplast Group 1 (Aveneae type)</taxon>
        <taxon>Aveninae</taxon>
        <taxon>Avena</taxon>
    </lineage>
</organism>
<reference evidence="1" key="2">
    <citation type="submission" date="2025-09" db="UniProtKB">
        <authorList>
            <consortium name="EnsemblPlants"/>
        </authorList>
    </citation>
    <scope>IDENTIFICATION</scope>
</reference>
<keyword evidence="2" id="KW-1185">Reference proteome</keyword>
<dbReference type="Proteomes" id="UP001732700">
    <property type="component" value="Chromosome 5C"/>
</dbReference>
<evidence type="ECO:0000313" key="2">
    <source>
        <dbReference type="Proteomes" id="UP001732700"/>
    </source>
</evidence>
<name>A0ACD5Y0G7_AVESA</name>
<reference evidence="1" key="1">
    <citation type="submission" date="2021-05" db="EMBL/GenBank/DDBJ databases">
        <authorList>
            <person name="Scholz U."/>
            <person name="Mascher M."/>
            <person name="Fiebig A."/>
        </authorList>
    </citation>
    <scope>NUCLEOTIDE SEQUENCE [LARGE SCALE GENOMIC DNA]</scope>
</reference>
<protein>
    <submittedName>
        <fullName evidence="1">Uncharacterized protein</fullName>
    </submittedName>
</protein>
<dbReference type="EnsemblPlants" id="AVESA.00010b.r2.5CG0883080.1">
    <property type="protein sequence ID" value="AVESA.00010b.r2.5CG0883080.1.CDS"/>
    <property type="gene ID" value="AVESA.00010b.r2.5CG0883080"/>
</dbReference>
<sequence>MVFLRSADKRRSQKKALCRPPSPCDGPISCLYSSCDAAAAASTSQENTKMTKDLLHDRILNFYEDAFDRLPWEGMSELAQVMSTGGLCVGLLDPVSNIILNTVSLLPPGFQLQLNVLRPRKSRRLAIANRTKKKGTFYDIASRSYLALIGFLLDYFGCLTEEQAGRYLRWADADLALAVLLVEYDLCFGEAERLPVPDPGSGRTQASLELAVRRAGHPAPDRIVQLTASVFLPQRLEAVKPLLVAGGTEVTLDNIYLLQGLIQDSNHAPQGTRCLSNKATDEGAVVHAMTSDYISSLRSHQDMESMRSACLAKAYSLKSSRLKQLDCGESCEHLRSLEMWLQDTVHSLYLDAIAMLPRRHGTNNGHIRAGHCYGPLGPVANIIINSIWYSRLCPLPSSARYDNNDDILDTLSMLRIQVRSLEGVMEAVRAMAPTFSTKDVVKSLCVTRCDITQMLRTARSSSSDPFLRAAVAAQHPLPAAISLFHKQLAEDTAKMDDLRSLIDTAGVLSVGDIDRIADLVNITPQVQPSSLQPQLHKDAYSIMLRKRSEYECNRKYFRSKVAEMLDKYAAQHPWKENIR</sequence>
<evidence type="ECO:0000313" key="1">
    <source>
        <dbReference type="EnsemblPlants" id="AVESA.00010b.r2.5CG0883080.1.CDS"/>
    </source>
</evidence>
<accession>A0ACD5Y0G7</accession>
<proteinExistence type="predicted"/>